<evidence type="ECO:0000313" key="1">
    <source>
        <dbReference type="EMBL" id="WNL49609.1"/>
    </source>
</evidence>
<sequence length="270" mass="31164">MQFLNSVHNELLDINDGTCLDLCDEATILCNELFGEIIGEWNGSAQSRNCVSFLCNGTGPRLWLTTTNAVWNTKGIVKGPERKKGLYLMFVVPLTEETRGEVSTLVRNSSNLKVMENKGKFAPQIFGKGFVRYGGGHVFCVFAEYPDSKPLQWFESPQTLGFWMEKFYEHCAWENICFDRELMMEDFVMNDEGVLMTRFDKYEFGGMFGPKDRMRFLCVLMELLTARKFMLYQNTTAENIKKRVRKALKDEMKNDKGNVLPLVWRVLSEI</sequence>
<organism evidence="1">
    <name type="scientific">Marseillevirus sp</name>
    <dbReference type="NCBI Taxonomy" id="2809551"/>
    <lineage>
        <taxon>Viruses</taxon>
        <taxon>Varidnaviria</taxon>
        <taxon>Bamfordvirae</taxon>
        <taxon>Nucleocytoviricota</taxon>
        <taxon>Megaviricetes</taxon>
        <taxon>Pimascovirales</taxon>
        <taxon>Pimascovirales incertae sedis</taxon>
        <taxon>Marseilleviridae</taxon>
        <taxon>Marseillevirus</taxon>
    </lineage>
</organism>
<accession>A0AA96EL17</accession>
<proteinExistence type="predicted"/>
<name>A0AA96EL17_9VIRU</name>
<protein>
    <submittedName>
        <fullName evidence="1">Uncharacterized protein</fullName>
    </submittedName>
</protein>
<gene>
    <name evidence="1" type="ORF">MarFTMF_093</name>
</gene>
<dbReference type="EMBL" id="OR343188">
    <property type="protein sequence ID" value="WNL49609.1"/>
    <property type="molecule type" value="Genomic_DNA"/>
</dbReference>
<reference evidence="1" key="1">
    <citation type="submission" date="2023-07" db="EMBL/GenBank/DDBJ databases">
        <authorList>
            <person name="Xia Y."/>
        </authorList>
    </citation>
    <scope>NUCLEOTIDE SEQUENCE</scope>
    <source>
        <strain evidence="1">F</strain>
    </source>
</reference>